<evidence type="ECO:0000256" key="4">
    <source>
        <dbReference type="ARBA" id="ARBA00023004"/>
    </source>
</evidence>
<accession>A0A848KJ75</accession>
<evidence type="ECO:0000256" key="1">
    <source>
        <dbReference type="ARBA" id="ARBA00022617"/>
    </source>
</evidence>
<evidence type="ECO:0000259" key="5">
    <source>
        <dbReference type="Pfam" id="PF02898"/>
    </source>
</evidence>
<keyword evidence="2" id="KW-0479">Metal-binding</keyword>
<comment type="caution">
    <text evidence="6">The sequence shown here is derived from an EMBL/GenBank/DDBJ whole genome shotgun (WGS) entry which is preliminary data.</text>
</comment>
<dbReference type="GO" id="GO:0046872">
    <property type="term" value="F:metal ion binding"/>
    <property type="evidence" value="ECO:0007669"/>
    <property type="project" value="UniProtKB-KW"/>
</dbReference>
<dbReference type="GO" id="GO:0004517">
    <property type="term" value="F:nitric-oxide synthase activity"/>
    <property type="evidence" value="ECO:0007669"/>
    <property type="project" value="InterPro"/>
</dbReference>
<dbReference type="GO" id="GO:0006809">
    <property type="term" value="P:nitric oxide biosynthetic process"/>
    <property type="evidence" value="ECO:0007669"/>
    <property type="project" value="InterPro"/>
</dbReference>
<dbReference type="Pfam" id="PF02898">
    <property type="entry name" value="NO_synthase"/>
    <property type="match status" value="1"/>
</dbReference>
<dbReference type="AlphaFoldDB" id="A0A848KJ75"/>
<keyword evidence="3" id="KW-0560">Oxidoreductase</keyword>
<gene>
    <name evidence="6" type="ORF">FGL95_29335</name>
</gene>
<dbReference type="Proteomes" id="UP000535543">
    <property type="component" value="Unassembled WGS sequence"/>
</dbReference>
<dbReference type="PANTHER" id="PTHR43410">
    <property type="entry name" value="NITRIC OXIDE SYNTHASE OXYGENASE"/>
    <property type="match status" value="1"/>
</dbReference>
<organism evidence="6 7">
    <name type="scientific">Antrihabitans stalactiti</name>
    <dbReference type="NCBI Taxonomy" id="2584121"/>
    <lineage>
        <taxon>Bacteria</taxon>
        <taxon>Bacillati</taxon>
        <taxon>Actinomycetota</taxon>
        <taxon>Actinomycetes</taxon>
        <taxon>Mycobacteriales</taxon>
        <taxon>Nocardiaceae</taxon>
        <taxon>Antrihabitans</taxon>
    </lineage>
</organism>
<evidence type="ECO:0000256" key="3">
    <source>
        <dbReference type="ARBA" id="ARBA00023002"/>
    </source>
</evidence>
<proteinExistence type="predicted"/>
<dbReference type="PANTHER" id="PTHR43410:SF1">
    <property type="entry name" value="NITRIC OXIDE SYNTHASE"/>
    <property type="match status" value="1"/>
</dbReference>
<name>A0A848KJ75_9NOCA</name>
<evidence type="ECO:0000256" key="2">
    <source>
        <dbReference type="ARBA" id="ARBA00022723"/>
    </source>
</evidence>
<dbReference type="InterPro" id="IPR036119">
    <property type="entry name" value="NOS_N_sf"/>
</dbReference>
<dbReference type="SUPFAM" id="SSF56512">
    <property type="entry name" value="Nitric oxide (NO) synthase oxygenase domain"/>
    <property type="match status" value="1"/>
</dbReference>
<keyword evidence="7" id="KW-1185">Reference proteome</keyword>
<dbReference type="InterPro" id="IPR050607">
    <property type="entry name" value="NOS"/>
</dbReference>
<reference evidence="6 7" key="1">
    <citation type="submission" date="2019-05" db="EMBL/GenBank/DDBJ databases">
        <authorList>
            <person name="Lee S.D."/>
        </authorList>
    </citation>
    <scope>NUCLEOTIDE SEQUENCE [LARGE SCALE GENOMIC DNA]</scope>
    <source>
        <strain evidence="6 7">YC2-7</strain>
    </source>
</reference>
<evidence type="ECO:0000313" key="7">
    <source>
        <dbReference type="Proteomes" id="UP000535543"/>
    </source>
</evidence>
<dbReference type="InterPro" id="IPR004030">
    <property type="entry name" value="NOS_N"/>
</dbReference>
<keyword evidence="4" id="KW-0408">Iron</keyword>
<dbReference type="EMBL" id="VCQU01000014">
    <property type="protein sequence ID" value="NMN99133.1"/>
    <property type="molecule type" value="Genomic_DNA"/>
</dbReference>
<reference evidence="6 7" key="2">
    <citation type="submission" date="2020-06" db="EMBL/GenBank/DDBJ databases">
        <title>Antribacter stalactiti gen. nov., sp. nov., a new member of the family Nacardiaceae isolated from a cave.</title>
        <authorList>
            <person name="Kim I.S."/>
        </authorList>
    </citation>
    <scope>NUCLEOTIDE SEQUENCE [LARGE SCALE GENOMIC DNA]</scope>
    <source>
        <strain evidence="6 7">YC2-7</strain>
    </source>
</reference>
<protein>
    <recommendedName>
        <fullName evidence="5">Nitric oxide synthase (NOS) domain-containing protein</fullName>
    </recommendedName>
</protein>
<sequence>MAFRDESPYRVRAFSDDPAGDPIDTERDCRLHECVDFYAQPELAHLSANRGNDVIRQFESIGSYVHTTEELLVGAKLAWRNHARCVGRKHWRTLELIDARDAVTADELAQACWEHVRMATNGGALQSVITVGPPPLPAGREFRILSPQLIRYAGYRNADSSITGDPAHVDITEVCLRLGWKEWHAVPAVVNMDLDEL</sequence>
<feature type="domain" description="Nitric oxide synthase (NOS)" evidence="5">
    <location>
        <begin position="46"/>
        <end position="190"/>
    </location>
</feature>
<dbReference type="InterPro" id="IPR044943">
    <property type="entry name" value="NOS_dom_1"/>
</dbReference>
<evidence type="ECO:0000313" key="6">
    <source>
        <dbReference type="EMBL" id="NMN99133.1"/>
    </source>
</evidence>
<dbReference type="Gene3D" id="3.90.340.10">
    <property type="entry name" value="Nitric Oxide Synthase, Chain A, domain 1"/>
    <property type="match status" value="1"/>
</dbReference>
<keyword evidence="1" id="KW-0349">Heme</keyword>